<evidence type="ECO:0000313" key="1">
    <source>
        <dbReference type="EMBL" id="MBW3467107.1"/>
    </source>
</evidence>
<dbReference type="EMBL" id="RPHB01000002">
    <property type="protein sequence ID" value="MBW3467107.1"/>
    <property type="molecule type" value="Genomic_DNA"/>
</dbReference>
<organism evidence="1 2">
    <name type="scientific">Arthrospiribacter ruber</name>
    <dbReference type="NCBI Taxonomy" id="2487934"/>
    <lineage>
        <taxon>Bacteria</taxon>
        <taxon>Pseudomonadati</taxon>
        <taxon>Bacteroidota</taxon>
        <taxon>Cytophagia</taxon>
        <taxon>Cytophagales</taxon>
        <taxon>Cyclobacteriaceae</taxon>
        <taxon>Arthrospiribacter</taxon>
    </lineage>
</organism>
<evidence type="ECO:0000313" key="2">
    <source>
        <dbReference type="Proteomes" id="UP000727490"/>
    </source>
</evidence>
<accession>A0A951IVK4</accession>
<dbReference type="RefSeq" id="WP_219287312.1">
    <property type="nucleotide sequence ID" value="NZ_RPHB01000002.1"/>
</dbReference>
<name>A0A951IVK4_9BACT</name>
<gene>
    <name evidence="1" type="ORF">EGN73_04690</name>
</gene>
<sequence>MKVKIKVVRAISSPDETKRYIDGHFKVLESYGVTKVTSADTSWVNNPNVFLLLVESLEDPNIVLGGGRIQLRSEDFPLPLEGAILEKDPKIVSFMEQFKHENVAEYCGLWNSRLVSGYGIGSIYLIRIGVAITSFLKLKALMAFCSPYTVKNSQSVGFEIIKSLGDEGSFLYPKEGLIATIMQIKDVYDLPLADVHQRDKIYYLRNNPFHQVTEISDKGPLEIHYDLNISEIAHQWEASKK</sequence>
<protein>
    <submittedName>
        <fullName evidence="1">Uncharacterized protein</fullName>
    </submittedName>
</protein>
<comment type="caution">
    <text evidence="1">The sequence shown here is derived from an EMBL/GenBank/DDBJ whole genome shotgun (WGS) entry which is preliminary data.</text>
</comment>
<proteinExistence type="predicted"/>
<dbReference type="AlphaFoldDB" id="A0A951IVK4"/>
<reference evidence="1 2" key="1">
    <citation type="journal article" date="2020" name="Syst. Appl. Microbiol.">
        <title>Arthrospiribacter ruber gen. nov., sp. nov., a novel bacterium isolated from Arthrospira cultures.</title>
        <authorList>
            <person name="Waleron M."/>
            <person name="Misztak A."/>
            <person name="Waleron M.M."/>
            <person name="Furmaniak M."/>
            <person name="Mrozik A."/>
            <person name="Waleron K."/>
        </authorList>
    </citation>
    <scope>NUCLEOTIDE SEQUENCE [LARGE SCALE GENOMIC DNA]</scope>
    <source>
        <strain evidence="1 2">DPMB0001</strain>
    </source>
</reference>
<dbReference type="Proteomes" id="UP000727490">
    <property type="component" value="Unassembled WGS sequence"/>
</dbReference>
<keyword evidence="2" id="KW-1185">Reference proteome</keyword>